<organism evidence="3 4">
    <name type="scientific">Vitis vinifera</name>
    <name type="common">Grape</name>
    <dbReference type="NCBI Taxonomy" id="29760"/>
    <lineage>
        <taxon>Eukaryota</taxon>
        <taxon>Viridiplantae</taxon>
        <taxon>Streptophyta</taxon>
        <taxon>Embryophyta</taxon>
        <taxon>Tracheophyta</taxon>
        <taxon>Spermatophyta</taxon>
        <taxon>Magnoliopsida</taxon>
        <taxon>eudicotyledons</taxon>
        <taxon>Gunneridae</taxon>
        <taxon>Pentapetalae</taxon>
        <taxon>rosids</taxon>
        <taxon>Vitales</taxon>
        <taxon>Vitaceae</taxon>
        <taxon>Viteae</taxon>
        <taxon>Vitis</taxon>
    </lineage>
</organism>
<protein>
    <submittedName>
        <fullName evidence="3">Uncharacterized protein</fullName>
    </submittedName>
</protein>
<evidence type="ECO:0000313" key="4">
    <source>
        <dbReference type="Proteomes" id="UP000288805"/>
    </source>
</evidence>
<accession>A0A438J6P8</accession>
<reference evidence="3 4" key="1">
    <citation type="journal article" date="2018" name="PLoS Genet.">
        <title>Population sequencing reveals clonal diversity and ancestral inbreeding in the grapevine cultivar Chardonnay.</title>
        <authorList>
            <person name="Roach M.J."/>
            <person name="Johnson D.L."/>
            <person name="Bohlmann J."/>
            <person name="van Vuuren H.J."/>
            <person name="Jones S.J."/>
            <person name="Pretorius I.S."/>
            <person name="Schmidt S.A."/>
            <person name="Borneman A.R."/>
        </authorList>
    </citation>
    <scope>NUCLEOTIDE SEQUENCE [LARGE SCALE GENOMIC DNA]</scope>
    <source>
        <strain evidence="4">cv. Chardonnay</strain>
        <tissue evidence="3">Leaf</tissue>
    </source>
</reference>
<dbReference type="AlphaFoldDB" id="A0A438J6P8"/>
<keyword evidence="2" id="KW-0732">Signal</keyword>
<evidence type="ECO:0000256" key="2">
    <source>
        <dbReference type="SAM" id="SignalP"/>
    </source>
</evidence>
<sequence length="128" mass="13888">MTDREAFCASLVSVSLLSFISLKLQILPNKKPPTIDPPDPRNIANKHGHKGFESADDSLSPLSLNPPTSPHVPWTSTALSESHGTPQTATTSSHRGQGSTSKNSKYPYHLQAKRMCHASDIWDSRGAL</sequence>
<feature type="chain" id="PRO_5019081490" evidence="2">
    <location>
        <begin position="26"/>
        <end position="128"/>
    </location>
</feature>
<feature type="region of interest" description="Disordered" evidence="1">
    <location>
        <begin position="28"/>
        <end position="107"/>
    </location>
</feature>
<evidence type="ECO:0000256" key="1">
    <source>
        <dbReference type="SAM" id="MobiDB-lite"/>
    </source>
</evidence>
<dbReference type="EMBL" id="QGNW01000060">
    <property type="protein sequence ID" value="RVX04633.1"/>
    <property type="molecule type" value="Genomic_DNA"/>
</dbReference>
<proteinExistence type="predicted"/>
<gene>
    <name evidence="3" type="ORF">CK203_023439</name>
</gene>
<dbReference type="Proteomes" id="UP000288805">
    <property type="component" value="Unassembled WGS sequence"/>
</dbReference>
<name>A0A438J6P8_VITVI</name>
<comment type="caution">
    <text evidence="3">The sequence shown here is derived from an EMBL/GenBank/DDBJ whole genome shotgun (WGS) entry which is preliminary data.</text>
</comment>
<feature type="signal peptide" evidence="2">
    <location>
        <begin position="1"/>
        <end position="25"/>
    </location>
</feature>
<evidence type="ECO:0000313" key="3">
    <source>
        <dbReference type="EMBL" id="RVX04633.1"/>
    </source>
</evidence>
<feature type="compositionally biased region" description="Polar residues" evidence="1">
    <location>
        <begin position="74"/>
        <end position="104"/>
    </location>
</feature>